<proteinExistence type="predicted"/>
<comment type="caution">
    <text evidence="1">The sequence shown here is derived from an EMBL/GenBank/DDBJ whole genome shotgun (WGS) entry which is preliminary data.</text>
</comment>
<dbReference type="EMBL" id="CM016762">
    <property type="protein sequence ID" value="TMS32363.1"/>
    <property type="molecule type" value="Genomic_DNA"/>
</dbReference>
<name>A0A4V6I718_STECR</name>
<sequence>MRKIEVLFSLLQRLTSNTQRRVLFLEKPPPKTHFVCRKKTSISMVGTGQLRKLRPSEKNKNAAWNVDQLADSSRC</sequence>
<evidence type="ECO:0000313" key="2">
    <source>
        <dbReference type="Proteomes" id="UP000298663"/>
    </source>
</evidence>
<gene>
    <name evidence="1" type="ORF">L596_000213</name>
</gene>
<dbReference type="Proteomes" id="UP000298663">
    <property type="component" value="Chromosome X"/>
</dbReference>
<accession>A0A4V6I718</accession>
<reference evidence="1 2" key="1">
    <citation type="journal article" date="2015" name="Genome Biol.">
        <title>Comparative genomics of Steinernema reveals deeply conserved gene regulatory networks.</title>
        <authorList>
            <person name="Dillman A.R."/>
            <person name="Macchietto M."/>
            <person name="Porter C.F."/>
            <person name="Rogers A."/>
            <person name="Williams B."/>
            <person name="Antoshechkin I."/>
            <person name="Lee M.M."/>
            <person name="Goodwin Z."/>
            <person name="Lu X."/>
            <person name="Lewis E.E."/>
            <person name="Goodrich-Blair H."/>
            <person name="Stock S.P."/>
            <person name="Adams B.J."/>
            <person name="Sternberg P.W."/>
            <person name="Mortazavi A."/>
        </authorList>
    </citation>
    <scope>NUCLEOTIDE SEQUENCE [LARGE SCALE GENOMIC DNA]</scope>
    <source>
        <strain evidence="1 2">ALL</strain>
    </source>
</reference>
<organism evidence="1 2">
    <name type="scientific">Steinernema carpocapsae</name>
    <name type="common">Entomopathogenic nematode</name>
    <dbReference type="NCBI Taxonomy" id="34508"/>
    <lineage>
        <taxon>Eukaryota</taxon>
        <taxon>Metazoa</taxon>
        <taxon>Ecdysozoa</taxon>
        <taxon>Nematoda</taxon>
        <taxon>Chromadorea</taxon>
        <taxon>Rhabditida</taxon>
        <taxon>Tylenchina</taxon>
        <taxon>Panagrolaimomorpha</taxon>
        <taxon>Strongyloidoidea</taxon>
        <taxon>Steinernematidae</taxon>
        <taxon>Steinernema</taxon>
    </lineage>
</organism>
<evidence type="ECO:0000313" key="1">
    <source>
        <dbReference type="EMBL" id="TMS32363.1"/>
    </source>
</evidence>
<dbReference type="AlphaFoldDB" id="A0A4V6I718"/>
<keyword evidence="2" id="KW-1185">Reference proteome</keyword>
<reference evidence="1 2" key="2">
    <citation type="journal article" date="2019" name="G3 (Bethesda)">
        <title>Hybrid Assembly of the Genome of the Entomopathogenic Nematode Steinernema carpocapsae Identifies the X-Chromosome.</title>
        <authorList>
            <person name="Serra L."/>
            <person name="Macchietto M."/>
            <person name="Macias-Munoz A."/>
            <person name="McGill C.J."/>
            <person name="Rodriguez I.M."/>
            <person name="Rodriguez B."/>
            <person name="Murad R."/>
            <person name="Mortazavi A."/>
        </authorList>
    </citation>
    <scope>NUCLEOTIDE SEQUENCE [LARGE SCALE GENOMIC DNA]</scope>
    <source>
        <strain evidence="1 2">ALL</strain>
    </source>
</reference>
<dbReference type="EMBL" id="AZBU02000001">
    <property type="protein sequence ID" value="TMS32363.1"/>
    <property type="molecule type" value="Genomic_DNA"/>
</dbReference>
<protein>
    <submittedName>
        <fullName evidence="1">Uncharacterized protein</fullName>
    </submittedName>
</protein>